<keyword evidence="3" id="KW-1185">Reference proteome</keyword>
<feature type="compositionally biased region" description="Polar residues" evidence="1">
    <location>
        <begin position="1"/>
        <end position="20"/>
    </location>
</feature>
<feature type="compositionally biased region" description="Basic and acidic residues" evidence="1">
    <location>
        <begin position="23"/>
        <end position="52"/>
    </location>
</feature>
<feature type="compositionally biased region" description="Basic and acidic residues" evidence="1">
    <location>
        <begin position="116"/>
        <end position="131"/>
    </location>
</feature>
<comment type="caution">
    <text evidence="2">The sequence shown here is derived from an EMBL/GenBank/DDBJ whole genome shotgun (WGS) entry which is preliminary data.</text>
</comment>
<organism evidence="2 3">
    <name type="scientific">Lithohypha guttulata</name>
    <dbReference type="NCBI Taxonomy" id="1690604"/>
    <lineage>
        <taxon>Eukaryota</taxon>
        <taxon>Fungi</taxon>
        <taxon>Dikarya</taxon>
        <taxon>Ascomycota</taxon>
        <taxon>Pezizomycotina</taxon>
        <taxon>Eurotiomycetes</taxon>
        <taxon>Chaetothyriomycetidae</taxon>
        <taxon>Chaetothyriales</taxon>
        <taxon>Trichomeriaceae</taxon>
        <taxon>Lithohypha</taxon>
    </lineage>
</organism>
<feature type="compositionally biased region" description="Low complexity" evidence="1">
    <location>
        <begin position="64"/>
        <end position="87"/>
    </location>
</feature>
<accession>A0ABR0JX70</accession>
<feature type="region of interest" description="Disordered" evidence="1">
    <location>
        <begin position="116"/>
        <end position="142"/>
    </location>
</feature>
<evidence type="ECO:0000256" key="1">
    <source>
        <dbReference type="SAM" id="MobiDB-lite"/>
    </source>
</evidence>
<sequence length="236" mass="27068">MVNYQISMTRQLLSNRTSRAPGTKKEQKKENADHPVKTKTDNDNDKDEERGRSIHRQVRHDHIQSQQVTNTSTSSRSRSRSASIPRQSSRRPQREAAVSISPIRAVYNHAERGDAYRNDDCRHTSMAETRPRSGRSSVRISPGTWYDRSPHLRYGLAHETRTKRSKSPDWDDDEDEDVIVQRMVKRRGKKLTKKDGRLVRYWVGRDQGGRGGAMESAEEVLAWDAFEEARGARIGG</sequence>
<proteinExistence type="predicted"/>
<gene>
    <name evidence="2" type="ORF">LTR24_009366</name>
</gene>
<evidence type="ECO:0000313" key="2">
    <source>
        <dbReference type="EMBL" id="KAK5077735.1"/>
    </source>
</evidence>
<feature type="region of interest" description="Disordered" evidence="1">
    <location>
        <begin position="1"/>
        <end position="102"/>
    </location>
</feature>
<name>A0ABR0JX70_9EURO</name>
<dbReference type="Proteomes" id="UP001345013">
    <property type="component" value="Unassembled WGS sequence"/>
</dbReference>
<protein>
    <submittedName>
        <fullName evidence="2">Uncharacterized protein</fullName>
    </submittedName>
</protein>
<reference evidence="2 3" key="1">
    <citation type="submission" date="2023-08" db="EMBL/GenBank/DDBJ databases">
        <title>Black Yeasts Isolated from many extreme environments.</title>
        <authorList>
            <person name="Coleine C."/>
            <person name="Stajich J.E."/>
            <person name="Selbmann L."/>
        </authorList>
    </citation>
    <scope>NUCLEOTIDE SEQUENCE [LARGE SCALE GENOMIC DNA]</scope>
    <source>
        <strain evidence="2 3">CCFEE 5885</strain>
    </source>
</reference>
<dbReference type="EMBL" id="JAVRRG010000202">
    <property type="protein sequence ID" value="KAK5077735.1"/>
    <property type="molecule type" value="Genomic_DNA"/>
</dbReference>
<evidence type="ECO:0000313" key="3">
    <source>
        <dbReference type="Proteomes" id="UP001345013"/>
    </source>
</evidence>